<protein>
    <submittedName>
        <fullName evidence="9">DsbA family protein</fullName>
    </submittedName>
</protein>
<reference evidence="10" key="1">
    <citation type="journal article" date="2019" name="Int. J. Syst. Evol. Microbiol.">
        <title>The Global Catalogue of Microorganisms (GCM) 10K type strain sequencing project: providing services to taxonomists for standard genome sequencing and annotation.</title>
        <authorList>
            <consortium name="The Broad Institute Genomics Platform"/>
            <consortium name="The Broad Institute Genome Sequencing Center for Infectious Disease"/>
            <person name="Wu L."/>
            <person name="Ma J."/>
        </authorList>
    </citation>
    <scope>NUCLEOTIDE SEQUENCE [LARGE SCALE GENOMIC DNA]</scope>
    <source>
        <strain evidence="10">DFY41</strain>
    </source>
</reference>
<evidence type="ECO:0000256" key="2">
    <source>
        <dbReference type="ARBA" id="ARBA00022729"/>
    </source>
</evidence>
<proteinExistence type="inferred from homology"/>
<dbReference type="RefSeq" id="WP_378593476.1">
    <property type="nucleotide sequence ID" value="NZ_JBHSKD010000027.1"/>
</dbReference>
<evidence type="ECO:0000256" key="4">
    <source>
        <dbReference type="ARBA" id="ARBA00023157"/>
    </source>
</evidence>
<keyword evidence="2" id="KW-0732">Signal</keyword>
<feature type="domain" description="Thioredoxin" evidence="8">
    <location>
        <begin position="55"/>
        <end position="247"/>
    </location>
</feature>
<gene>
    <name evidence="9" type="ORF">ACFPGP_22090</name>
</gene>
<keyword evidence="3" id="KW-0560">Oxidoreductase</keyword>
<evidence type="ECO:0000256" key="7">
    <source>
        <dbReference type="SAM" id="Phobius"/>
    </source>
</evidence>
<evidence type="ECO:0000256" key="1">
    <source>
        <dbReference type="ARBA" id="ARBA00005791"/>
    </source>
</evidence>
<dbReference type="SUPFAM" id="SSF52833">
    <property type="entry name" value="Thioredoxin-like"/>
    <property type="match status" value="1"/>
</dbReference>
<keyword evidence="10" id="KW-1185">Reference proteome</keyword>
<comment type="similarity">
    <text evidence="1">Belongs to the thioredoxin family. DsbA subfamily.</text>
</comment>
<dbReference type="PANTHER" id="PTHR13887:SF14">
    <property type="entry name" value="DISULFIDE BOND FORMATION PROTEIN D"/>
    <property type="match status" value="1"/>
</dbReference>
<dbReference type="Proteomes" id="UP001596087">
    <property type="component" value="Unassembled WGS sequence"/>
</dbReference>
<dbReference type="PROSITE" id="PS51352">
    <property type="entry name" value="THIOREDOXIN_2"/>
    <property type="match status" value="1"/>
</dbReference>
<keyword evidence="4" id="KW-1015">Disulfide bond</keyword>
<keyword evidence="5" id="KW-0676">Redox-active center</keyword>
<evidence type="ECO:0000256" key="3">
    <source>
        <dbReference type="ARBA" id="ARBA00023002"/>
    </source>
</evidence>
<dbReference type="Pfam" id="PF13462">
    <property type="entry name" value="Thioredoxin_4"/>
    <property type="match status" value="1"/>
</dbReference>
<evidence type="ECO:0000259" key="8">
    <source>
        <dbReference type="PROSITE" id="PS51352"/>
    </source>
</evidence>
<organism evidence="9 10">
    <name type="scientific">Nocardioides taihuensis</name>
    <dbReference type="NCBI Taxonomy" id="1835606"/>
    <lineage>
        <taxon>Bacteria</taxon>
        <taxon>Bacillati</taxon>
        <taxon>Actinomycetota</taxon>
        <taxon>Actinomycetes</taxon>
        <taxon>Propionibacteriales</taxon>
        <taxon>Nocardioidaceae</taxon>
        <taxon>Nocardioides</taxon>
    </lineage>
</organism>
<sequence length="250" mass="26818">MSKKSAELSRAERARAEIERQQAADRRRNWVVGGIVALLVVVVVVVGFVLTSSNDQTGKTAAAVPGGLSSDWTVTLGDPGAPTTVTIYEDPQCPICAQFEAMSSDALEKAVEDGRVKVDYRIVSFLDTHSQNEYSSRAANALMVVNEASGSEVFKAYHDLLYQRQPAEDTAGPSNSTLIDWAVEAGADRAAVTPGIEDDVYQQYVIDAADQMSKEGITGTPTIMIDGEIVGRGNPQEALQILLAKLKEGQ</sequence>
<dbReference type="EMBL" id="JBHSKD010000027">
    <property type="protein sequence ID" value="MFC5179388.1"/>
    <property type="molecule type" value="Genomic_DNA"/>
</dbReference>
<dbReference type="InterPro" id="IPR013766">
    <property type="entry name" value="Thioredoxin_domain"/>
</dbReference>
<dbReference type="InterPro" id="IPR036249">
    <property type="entry name" value="Thioredoxin-like_sf"/>
</dbReference>
<comment type="caution">
    <text evidence="9">The sequence shown here is derived from an EMBL/GenBank/DDBJ whole genome shotgun (WGS) entry which is preliminary data.</text>
</comment>
<feature type="coiled-coil region" evidence="6">
    <location>
        <begin position="1"/>
        <end position="28"/>
    </location>
</feature>
<evidence type="ECO:0000313" key="9">
    <source>
        <dbReference type="EMBL" id="MFC5179388.1"/>
    </source>
</evidence>
<keyword evidence="7" id="KW-0812">Transmembrane</keyword>
<dbReference type="InterPro" id="IPR012336">
    <property type="entry name" value="Thioredoxin-like_fold"/>
</dbReference>
<keyword evidence="7" id="KW-0472">Membrane</keyword>
<feature type="transmembrane region" description="Helical" evidence="7">
    <location>
        <begin position="30"/>
        <end position="50"/>
    </location>
</feature>
<evidence type="ECO:0000256" key="6">
    <source>
        <dbReference type="SAM" id="Coils"/>
    </source>
</evidence>
<evidence type="ECO:0000256" key="5">
    <source>
        <dbReference type="ARBA" id="ARBA00023284"/>
    </source>
</evidence>
<dbReference type="Gene3D" id="3.40.30.10">
    <property type="entry name" value="Glutaredoxin"/>
    <property type="match status" value="1"/>
</dbReference>
<evidence type="ECO:0000313" key="10">
    <source>
        <dbReference type="Proteomes" id="UP001596087"/>
    </source>
</evidence>
<accession>A0ABW0BQ85</accession>
<dbReference type="PANTHER" id="PTHR13887">
    <property type="entry name" value="GLUTATHIONE S-TRANSFERASE KAPPA"/>
    <property type="match status" value="1"/>
</dbReference>
<keyword evidence="6" id="KW-0175">Coiled coil</keyword>
<keyword evidence="7" id="KW-1133">Transmembrane helix</keyword>
<name>A0ABW0BQ85_9ACTN</name>